<dbReference type="InterPro" id="IPR036514">
    <property type="entry name" value="SGNH_hydro_sf"/>
</dbReference>
<dbReference type="InterPro" id="IPR045136">
    <property type="entry name" value="Iah1-like"/>
</dbReference>
<feature type="domain" description="SGNH hydrolase-type esterase" evidence="1">
    <location>
        <begin position="19"/>
        <end position="231"/>
    </location>
</feature>
<dbReference type="Pfam" id="PF13472">
    <property type="entry name" value="Lipase_GDSL_2"/>
    <property type="match status" value="1"/>
</dbReference>
<dbReference type="EMBL" id="CABVLU010000001">
    <property type="protein sequence ID" value="VVT45561.1"/>
    <property type="molecule type" value="Genomic_DNA"/>
</dbReference>
<dbReference type="RefSeq" id="XP_031851405.1">
    <property type="nucleotide sequence ID" value="XM_031995514.1"/>
</dbReference>
<dbReference type="PANTHER" id="PTHR14209:SF19">
    <property type="entry name" value="ISOAMYL ACETATE-HYDROLYZING ESTERASE 1 HOMOLOG"/>
    <property type="match status" value="1"/>
</dbReference>
<dbReference type="Gene3D" id="3.40.50.1110">
    <property type="entry name" value="SGNH hydrolase"/>
    <property type="match status" value="1"/>
</dbReference>
<name>A0A5E8B417_9ASCO</name>
<dbReference type="AlphaFoldDB" id="A0A5E8B417"/>
<dbReference type="GeneID" id="43579614"/>
<evidence type="ECO:0000259" key="1">
    <source>
        <dbReference type="Pfam" id="PF13472"/>
    </source>
</evidence>
<gene>
    <name evidence="2" type="ORF">SAPINGB_P000791</name>
</gene>
<dbReference type="Proteomes" id="UP000398389">
    <property type="component" value="Unassembled WGS sequence"/>
</dbReference>
<evidence type="ECO:0000313" key="3">
    <source>
        <dbReference type="Proteomes" id="UP000398389"/>
    </source>
</evidence>
<dbReference type="CDD" id="cd01838">
    <property type="entry name" value="Isoamyl_acetate_hydrolase_like"/>
    <property type="match status" value="1"/>
</dbReference>
<dbReference type="OrthoDB" id="671439at2759"/>
<evidence type="ECO:0000313" key="2">
    <source>
        <dbReference type="EMBL" id="VVT45561.1"/>
    </source>
</evidence>
<keyword evidence="3" id="KW-1185">Reference proteome</keyword>
<dbReference type="InterPro" id="IPR013830">
    <property type="entry name" value="SGNH_hydro"/>
</dbReference>
<reference evidence="2 3" key="1">
    <citation type="submission" date="2019-09" db="EMBL/GenBank/DDBJ databases">
        <authorList>
            <person name="Brejova B."/>
        </authorList>
    </citation>
    <scope>NUCLEOTIDE SEQUENCE [LARGE SCALE GENOMIC DNA]</scope>
</reference>
<organism evidence="2 3">
    <name type="scientific">Magnusiomyces paraingens</name>
    <dbReference type="NCBI Taxonomy" id="2606893"/>
    <lineage>
        <taxon>Eukaryota</taxon>
        <taxon>Fungi</taxon>
        <taxon>Dikarya</taxon>
        <taxon>Ascomycota</taxon>
        <taxon>Saccharomycotina</taxon>
        <taxon>Dipodascomycetes</taxon>
        <taxon>Dipodascales</taxon>
        <taxon>Dipodascaceae</taxon>
        <taxon>Magnusiomyces</taxon>
    </lineage>
</organism>
<proteinExistence type="predicted"/>
<sequence>MDKTINSITYNPYLPKLLLFGDSITQRAYSYAEGKTFVFGAAFSDDYLRRLNVVHRGFSGYNSEQGRYILPGIIEAETSGNHSIALATVFFGSNDAVIPSNSQYVSPERFEENVRFITKALLDAGSRVILVGPAPHDEVHRNQLFPGDPADNPRSTLRNRQYGDIVGKVAAELNVGFVDLWHAFLENVGWKEGDPIPGRLKDTPPEDRDKPSRIAHLLCDGLHFTGDGYRIWYNSVVNVIKEQYPELEPRKLPFLYPEWQAATVEDLQKNVQKD</sequence>
<protein>
    <recommendedName>
        <fullName evidence="1">SGNH hydrolase-type esterase domain-containing protein</fullName>
    </recommendedName>
</protein>
<dbReference type="SUPFAM" id="SSF52266">
    <property type="entry name" value="SGNH hydrolase"/>
    <property type="match status" value="1"/>
</dbReference>
<dbReference type="PANTHER" id="PTHR14209">
    <property type="entry name" value="ISOAMYL ACETATE-HYDROLYZING ESTERASE 1"/>
    <property type="match status" value="1"/>
</dbReference>
<accession>A0A5E8B417</accession>